<dbReference type="EMBL" id="BMLQ01000001">
    <property type="protein sequence ID" value="GGO41152.1"/>
    <property type="molecule type" value="Genomic_DNA"/>
</dbReference>
<evidence type="ECO:0000313" key="7">
    <source>
        <dbReference type="Proteomes" id="UP000642509"/>
    </source>
</evidence>
<dbReference type="InterPro" id="IPR016032">
    <property type="entry name" value="Sig_transdc_resp-reg_C-effctor"/>
</dbReference>
<dbReference type="Pfam" id="PF00196">
    <property type="entry name" value="GerE"/>
    <property type="match status" value="1"/>
</dbReference>
<feature type="compositionally biased region" description="Pro residues" evidence="4">
    <location>
        <begin position="1"/>
        <end position="10"/>
    </location>
</feature>
<evidence type="ECO:0000259" key="5">
    <source>
        <dbReference type="PROSITE" id="PS50043"/>
    </source>
</evidence>
<dbReference type="InterPro" id="IPR036388">
    <property type="entry name" value="WH-like_DNA-bd_sf"/>
</dbReference>
<protein>
    <recommendedName>
        <fullName evidence="5">HTH luxR-type domain-containing protein</fullName>
    </recommendedName>
</protein>
<dbReference type="Proteomes" id="UP000642509">
    <property type="component" value="Unassembled WGS sequence"/>
</dbReference>
<keyword evidence="3" id="KW-0804">Transcription</keyword>
<evidence type="ECO:0000256" key="1">
    <source>
        <dbReference type="ARBA" id="ARBA00023015"/>
    </source>
</evidence>
<gene>
    <name evidence="6" type="ORF">GCM10010977_04650</name>
</gene>
<dbReference type="RefSeq" id="WP_188803772.1">
    <property type="nucleotide sequence ID" value="NZ_BAAAOU010000003.1"/>
</dbReference>
<proteinExistence type="predicted"/>
<feature type="region of interest" description="Disordered" evidence="4">
    <location>
        <begin position="1"/>
        <end position="40"/>
    </location>
</feature>
<feature type="domain" description="HTH luxR-type" evidence="5">
    <location>
        <begin position="833"/>
        <end position="898"/>
    </location>
</feature>
<name>A0ABQ2LNY7_9MICC</name>
<sequence length="904" mass="95938">MQPSPTPSPSIAPERLVTEPPSDEQDQPRRPGPTPGINLTGRSASVAAAIPDLAPLDLSWLDPGADGRWMESPDEAALALGRILTGHGAGGAIVTGELGDRRETIESALSGVSPDRAVFRLHGSPFAATTPYGALAILLSGLNEAPPAQIHGMVRALAEYLRSPGEQPAIVIVSQADQIDPDTITVLAQLSQINRITLIVHCDRPTEVPVDLAALRRLGALTGITVWPLTPTASHGLLEEVLGGTVSRFASTVLWQHSSGSVHRLRQLARDCVVSGKLRRIDSSWVLAPGPLPRSTSGGASTAVLRDLPVRHRALLEMLAICGPMRVADLVHTGFAAELDDLEDDGVLEIRNDHSGRLALVTSVQAAEILAAIEPDRHRELSSTLEALDPGYLSVLRAAQDLVAIGDAEGAISLFSEVGRASDSRPRASLATGRIHLAWAESQARAVVGDLDGAEAVIRRSPEQSSAVLGVQAAALSVARGDLREALSRLETISADHRPELLDAGGAYFTGEAVHFRARSVRAEALAMADDQAGALDLVVSLDRELTAFRTLGIINDVLSPYDRAVVADSMLTVLLTCDQTQRCRELAEAILAGRHGNPHAVLYADLVIAALDAMTGFRDRAALGASHAAAQLEVTGRPQDLQLALAIQAYCASDRNDPSGVDASRLLDARAEGHPRAAAASSLGRLGWLAELFLAWSTGEIHSTRARTARILALADRAAADGLYAVEFYAVASAFQFGETWLAPRLAETAASTQTRTSGSSLLMAGSVLEDDQDLLYRSLEQLAAAGYAAHLERISSPLLKDLPQAQMRRLAETAAAAGRRGGAETEDPEGEPDWMVELTRREKEISRLVVAGKSNAMIARISGISIRTVEGHLYQIYAKLQLKGRAELTRLAAAHAPQRNAS</sequence>
<evidence type="ECO:0000256" key="3">
    <source>
        <dbReference type="ARBA" id="ARBA00023163"/>
    </source>
</evidence>
<dbReference type="Gene3D" id="1.10.10.10">
    <property type="entry name" value="Winged helix-like DNA-binding domain superfamily/Winged helix DNA-binding domain"/>
    <property type="match status" value="1"/>
</dbReference>
<dbReference type="PANTHER" id="PTHR44688:SF16">
    <property type="entry name" value="DNA-BINDING TRANSCRIPTIONAL ACTIVATOR DEVR_DOSR"/>
    <property type="match status" value="1"/>
</dbReference>
<keyword evidence="1" id="KW-0805">Transcription regulation</keyword>
<dbReference type="PRINTS" id="PR00038">
    <property type="entry name" value="HTHLUXR"/>
</dbReference>
<dbReference type="InterPro" id="IPR000792">
    <property type="entry name" value="Tscrpt_reg_LuxR_C"/>
</dbReference>
<comment type="caution">
    <text evidence="6">The sequence shown here is derived from an EMBL/GenBank/DDBJ whole genome shotgun (WGS) entry which is preliminary data.</text>
</comment>
<reference evidence="7" key="1">
    <citation type="journal article" date="2019" name="Int. J. Syst. Evol. Microbiol.">
        <title>The Global Catalogue of Microorganisms (GCM) 10K type strain sequencing project: providing services to taxonomists for standard genome sequencing and annotation.</title>
        <authorList>
            <consortium name="The Broad Institute Genomics Platform"/>
            <consortium name="The Broad Institute Genome Sequencing Center for Infectious Disease"/>
            <person name="Wu L."/>
            <person name="Ma J."/>
        </authorList>
    </citation>
    <scope>NUCLEOTIDE SEQUENCE [LARGE SCALE GENOMIC DNA]</scope>
    <source>
        <strain evidence="7">CGMCC 1.7064</strain>
    </source>
</reference>
<keyword evidence="7" id="KW-1185">Reference proteome</keyword>
<dbReference type="SMART" id="SM00421">
    <property type="entry name" value="HTH_LUXR"/>
    <property type="match status" value="1"/>
</dbReference>
<evidence type="ECO:0000256" key="2">
    <source>
        <dbReference type="ARBA" id="ARBA00023125"/>
    </source>
</evidence>
<evidence type="ECO:0000313" key="6">
    <source>
        <dbReference type="EMBL" id="GGO41152.1"/>
    </source>
</evidence>
<dbReference type="PANTHER" id="PTHR44688">
    <property type="entry name" value="DNA-BINDING TRANSCRIPTIONAL ACTIVATOR DEVR_DOSR"/>
    <property type="match status" value="1"/>
</dbReference>
<keyword evidence="2" id="KW-0238">DNA-binding</keyword>
<organism evidence="6 7">
    <name type="scientific">Citricoccus zhacaiensis</name>
    <dbReference type="NCBI Taxonomy" id="489142"/>
    <lineage>
        <taxon>Bacteria</taxon>
        <taxon>Bacillati</taxon>
        <taxon>Actinomycetota</taxon>
        <taxon>Actinomycetes</taxon>
        <taxon>Micrococcales</taxon>
        <taxon>Micrococcaceae</taxon>
        <taxon>Citricoccus</taxon>
    </lineage>
</organism>
<evidence type="ECO:0000256" key="4">
    <source>
        <dbReference type="SAM" id="MobiDB-lite"/>
    </source>
</evidence>
<accession>A0ABQ2LNY7</accession>
<dbReference type="SUPFAM" id="SSF46894">
    <property type="entry name" value="C-terminal effector domain of the bipartite response regulators"/>
    <property type="match status" value="1"/>
</dbReference>
<dbReference type="CDD" id="cd06170">
    <property type="entry name" value="LuxR_C_like"/>
    <property type="match status" value="1"/>
</dbReference>
<dbReference type="PROSITE" id="PS50043">
    <property type="entry name" value="HTH_LUXR_2"/>
    <property type="match status" value="1"/>
</dbReference>